<feature type="compositionally biased region" description="Basic and acidic residues" evidence="4">
    <location>
        <begin position="843"/>
        <end position="857"/>
    </location>
</feature>
<dbReference type="CTD" id="54462"/>
<feature type="compositionally biased region" description="Polar residues" evidence="4">
    <location>
        <begin position="255"/>
        <end position="264"/>
    </location>
</feature>
<keyword evidence="2 3" id="KW-0175">Coiled coil</keyword>
<dbReference type="AlphaFoldDB" id="A0A6J1UQM5"/>
<feature type="region of interest" description="Disordered" evidence="4">
    <location>
        <begin position="769"/>
        <end position="1022"/>
    </location>
</feature>
<dbReference type="RefSeq" id="XP_026530004.1">
    <property type="nucleotide sequence ID" value="XM_026674219.1"/>
</dbReference>
<dbReference type="GO" id="GO:0015630">
    <property type="term" value="C:microtubule cytoskeleton"/>
    <property type="evidence" value="ECO:0007669"/>
    <property type="project" value="TreeGrafter"/>
</dbReference>
<reference evidence="6" key="1">
    <citation type="submission" date="2025-08" db="UniProtKB">
        <authorList>
            <consortium name="RefSeq"/>
        </authorList>
    </citation>
    <scope>IDENTIFICATION</scope>
</reference>
<dbReference type="Proteomes" id="UP000504612">
    <property type="component" value="Unplaced"/>
</dbReference>
<feature type="compositionally biased region" description="Basic residues" evidence="4">
    <location>
        <begin position="1011"/>
        <end position="1022"/>
    </location>
</feature>
<dbReference type="PANTHER" id="PTHR22461:SF2">
    <property type="entry name" value="SERINE-RICH COILED-COIL DOMAIN-CONTAINING PROTEIN 2"/>
    <property type="match status" value="1"/>
</dbReference>
<evidence type="ECO:0000313" key="5">
    <source>
        <dbReference type="Proteomes" id="UP000504612"/>
    </source>
</evidence>
<dbReference type="GO" id="GO:0008017">
    <property type="term" value="F:microtubule binding"/>
    <property type="evidence" value="ECO:0007669"/>
    <property type="project" value="TreeGrafter"/>
</dbReference>
<sequence>MEEKAQTRIPLVSRLPRYGTKPAGSTLQPVPNGRAPHLSGNAQIIDTNFSKHNGTSRLSSCRKPNKFPLGDRIGNEYNSSQDPSERVTGSGRCPQSEGSVGQEELRTSSKTTFSKAAKQATMFVSPVEDFSQKGLSGVSNSKYAKSSLLSRMSYPGFNAPKPQLNGICGSQSMVGLQRIRGNHFVTRSSSGESLARPTDNVPPACEKMVRSQSFSHSLQSSLLPRTSLTRSHSFNRAVDLTRPYQNQHLARRPSQRPTLLSRSARQLDVPNGNEPSRYEFPRSLAALAPSHVKKQPLLNGSGDASPVRFRSGRPSLLKPMNQHLSRKIPMDGSARKDPANSLMEDLISTEVKRGDADAIETQSNDFVESSCKMCTDGDVDEISISSLSSSEKNDLSEDFSDDFIDLEDPSRTVLIQDEKVPAEKLEDRNGMPPHQLLSFQENEKSNYNNEEWLHIHVSEVDDKSGTAKLPTGINEISSEMDYRAGSSFELSPSDSSDGTYMWDEEGLEPIGSVHPCGSYDSSEINSIDILNNLESCDLEDDDLMLDVDLPEDTPCDNEECDNMNRYERPDRNIRQQKAEGLWKRTPQRWNTQDHYHLSPTEHYSHIRNDLNRGGNYVDTPPVSHLEGYGASGFYPPLRSLPANTVLLDEMTLRHMVQECTAVKTQLLKMKRILHQNDENMSLHNITFTVPSSPEEPEPEPLFKTDELLSEITRLKDDLKKKDETIQELERRLAVGCGCHKGSKMPEATTCSFADKFTQTTWRRNAPQVLQPSSHLPHSADFSQGKLAKASSTVARSEPPPQDQPVGHEGDNAALGSGTDSRREPSTLNTQRNEDSSLANAHSIKNEGVREKAKDLASRKSKALQPLGPSAKLNAQDGQAKLALKSHSSRPNQALPPKMSRALRAPKQTVPVPPPHPHPATSSRVSLVPPLSSQAQPLSESNLSLPSSRSQRASKLRPPAISFRPKPRTIPQTIVAPEQQRFQASTSKPLTPAKDAPQNRDPALRPGEGLTLHRHSRLPKPKT</sequence>
<dbReference type="KEGG" id="nss:113416387"/>
<dbReference type="PANTHER" id="PTHR22461">
    <property type="entry name" value="SERINE-RICH COILED-COIL DOMAIN-CONTAINING PROTEIN 2-RELATED"/>
    <property type="match status" value="1"/>
</dbReference>
<dbReference type="InterPro" id="IPR029627">
    <property type="entry name" value="CCSER"/>
</dbReference>
<feature type="compositionally biased region" description="Polar residues" evidence="4">
    <location>
        <begin position="979"/>
        <end position="988"/>
    </location>
</feature>
<organism evidence="5 6">
    <name type="scientific">Notechis scutatus</name>
    <name type="common">mainland tiger snake</name>
    <dbReference type="NCBI Taxonomy" id="8663"/>
    <lineage>
        <taxon>Eukaryota</taxon>
        <taxon>Metazoa</taxon>
        <taxon>Chordata</taxon>
        <taxon>Craniata</taxon>
        <taxon>Vertebrata</taxon>
        <taxon>Euteleostomi</taxon>
        <taxon>Lepidosauria</taxon>
        <taxon>Squamata</taxon>
        <taxon>Bifurcata</taxon>
        <taxon>Unidentata</taxon>
        <taxon>Episquamata</taxon>
        <taxon>Toxicofera</taxon>
        <taxon>Serpentes</taxon>
        <taxon>Colubroidea</taxon>
        <taxon>Elapidae</taxon>
        <taxon>Hydrophiinae</taxon>
        <taxon>Notechis</taxon>
    </lineage>
</organism>
<evidence type="ECO:0000256" key="2">
    <source>
        <dbReference type="ARBA" id="ARBA00023054"/>
    </source>
</evidence>
<feature type="region of interest" description="Disordered" evidence="4">
    <location>
        <begin position="51"/>
        <end position="108"/>
    </location>
</feature>
<feature type="coiled-coil region" evidence="3">
    <location>
        <begin position="704"/>
        <end position="731"/>
    </location>
</feature>
<feature type="region of interest" description="Disordered" evidence="4">
    <location>
        <begin position="292"/>
        <end position="317"/>
    </location>
</feature>
<evidence type="ECO:0000256" key="4">
    <source>
        <dbReference type="SAM" id="MobiDB-lite"/>
    </source>
</evidence>
<evidence type="ECO:0000256" key="1">
    <source>
        <dbReference type="ARBA" id="ARBA00010949"/>
    </source>
</evidence>
<feature type="region of interest" description="Disordered" evidence="4">
    <location>
        <begin position="1"/>
        <end position="37"/>
    </location>
</feature>
<accession>A0A6J1UQM5</accession>
<evidence type="ECO:0000313" key="6">
    <source>
        <dbReference type="RefSeq" id="XP_026530004.1"/>
    </source>
</evidence>
<gene>
    <name evidence="6" type="primary">CCSER2</name>
</gene>
<keyword evidence="5" id="KW-1185">Reference proteome</keyword>
<feature type="region of interest" description="Disordered" evidence="4">
    <location>
        <begin position="240"/>
        <end position="278"/>
    </location>
</feature>
<evidence type="ECO:0000256" key="3">
    <source>
        <dbReference type="SAM" id="Coils"/>
    </source>
</evidence>
<comment type="similarity">
    <text evidence="1">Belongs to the CCSER family.</text>
</comment>
<dbReference type="GeneID" id="113416387"/>
<name>A0A6J1UQM5_9SAUR</name>
<proteinExistence type="inferred from homology"/>
<feature type="compositionally biased region" description="Low complexity" evidence="4">
    <location>
        <begin position="921"/>
        <end position="949"/>
    </location>
</feature>
<dbReference type="GO" id="GO:0001578">
    <property type="term" value="P:microtubule bundle formation"/>
    <property type="evidence" value="ECO:0007669"/>
    <property type="project" value="TreeGrafter"/>
</dbReference>
<feature type="compositionally biased region" description="Polar residues" evidence="4">
    <location>
        <begin position="825"/>
        <end position="839"/>
    </location>
</feature>
<protein>
    <submittedName>
        <fullName evidence="6">Serine-rich coiled-coil domain-containing protein 2 isoform X1</fullName>
    </submittedName>
</protein>